<evidence type="ECO:0000313" key="3">
    <source>
        <dbReference type="EMBL" id="KAK4544391.1"/>
    </source>
</evidence>
<accession>A0AAV9JGT1</accession>
<gene>
    <name evidence="3" type="ORF">LTR36_004282</name>
</gene>
<evidence type="ECO:0000313" key="4">
    <source>
        <dbReference type="Proteomes" id="UP001324427"/>
    </source>
</evidence>
<comment type="caution">
    <text evidence="3">The sequence shown here is derived from an EMBL/GenBank/DDBJ whole genome shotgun (WGS) entry which is preliminary data.</text>
</comment>
<feature type="coiled-coil region" evidence="1">
    <location>
        <begin position="29"/>
        <end position="63"/>
    </location>
</feature>
<reference evidence="3 4" key="1">
    <citation type="submission" date="2021-11" db="EMBL/GenBank/DDBJ databases">
        <title>Black yeast isolated from Biological Soil Crust.</title>
        <authorList>
            <person name="Kurbessoian T."/>
        </authorList>
    </citation>
    <scope>NUCLEOTIDE SEQUENCE [LARGE SCALE GENOMIC DNA]</scope>
    <source>
        <strain evidence="3 4">CCFEE 5522</strain>
    </source>
</reference>
<name>A0AAV9JGT1_9PEZI</name>
<dbReference type="AlphaFoldDB" id="A0AAV9JGT1"/>
<keyword evidence="1" id="KW-0175">Coiled coil</keyword>
<keyword evidence="4" id="KW-1185">Reference proteome</keyword>
<evidence type="ECO:0000256" key="1">
    <source>
        <dbReference type="SAM" id="Coils"/>
    </source>
</evidence>
<sequence length="324" mass="35861">MAEPKSFNEELVSGIDALNKIEKTVTCVVERARREMDEARRALEDAQEHHSRLAEAAKQDEEEINMRRCELGKLFGKTREQAVAEGTDLEQLLAPVRMDTAAYLRTKLANELAEDEEVVDTIAVEPRTEDNQLIKAPTRKSTVLKPPHSIPARSSGPANRHSCTSLDNLKLFQYLEHASTIVYCEDGWVELRCAECGTNRGTAFPTLYKGGYAFQKHLSLTHKRRVVSIAETIKQCTFRTVPDEEVKGILVKGAAGMPYIPFTFPGPFAKKSKSTGEASVPGIEAPSGHRARDSDGDERGTPKRPRFSACSLVAYPDSDEAEGE</sequence>
<dbReference type="Proteomes" id="UP001324427">
    <property type="component" value="Unassembled WGS sequence"/>
</dbReference>
<organism evidence="3 4">
    <name type="scientific">Oleoguttula mirabilis</name>
    <dbReference type="NCBI Taxonomy" id="1507867"/>
    <lineage>
        <taxon>Eukaryota</taxon>
        <taxon>Fungi</taxon>
        <taxon>Dikarya</taxon>
        <taxon>Ascomycota</taxon>
        <taxon>Pezizomycotina</taxon>
        <taxon>Dothideomycetes</taxon>
        <taxon>Dothideomycetidae</taxon>
        <taxon>Mycosphaerellales</taxon>
        <taxon>Teratosphaeriaceae</taxon>
        <taxon>Oleoguttula</taxon>
    </lineage>
</organism>
<proteinExistence type="predicted"/>
<protein>
    <submittedName>
        <fullName evidence="3">Uncharacterized protein</fullName>
    </submittedName>
</protein>
<evidence type="ECO:0000256" key="2">
    <source>
        <dbReference type="SAM" id="MobiDB-lite"/>
    </source>
</evidence>
<feature type="compositionally biased region" description="Basic and acidic residues" evidence="2">
    <location>
        <begin position="290"/>
        <end position="301"/>
    </location>
</feature>
<feature type="region of interest" description="Disordered" evidence="2">
    <location>
        <begin position="272"/>
        <end position="324"/>
    </location>
</feature>
<dbReference type="EMBL" id="JAVFHQ010000025">
    <property type="protein sequence ID" value="KAK4544391.1"/>
    <property type="molecule type" value="Genomic_DNA"/>
</dbReference>
<feature type="region of interest" description="Disordered" evidence="2">
    <location>
        <begin position="140"/>
        <end position="160"/>
    </location>
</feature>